<evidence type="ECO:0000313" key="3">
    <source>
        <dbReference type="Proteomes" id="UP000054549"/>
    </source>
</evidence>
<dbReference type="Proteomes" id="UP000054549">
    <property type="component" value="Unassembled WGS sequence"/>
</dbReference>
<evidence type="ECO:0000259" key="1">
    <source>
        <dbReference type="Pfam" id="PF18765"/>
    </source>
</evidence>
<dbReference type="SUPFAM" id="SSF81301">
    <property type="entry name" value="Nucleotidyltransferase"/>
    <property type="match status" value="1"/>
</dbReference>
<dbReference type="EMBL" id="KN818235">
    <property type="protein sequence ID" value="KIL66708.1"/>
    <property type="molecule type" value="Genomic_DNA"/>
</dbReference>
<dbReference type="InParanoid" id="A0A0C2XCZ0"/>
<dbReference type="AlphaFoldDB" id="A0A0C2XCZ0"/>
<keyword evidence="3" id="KW-1185">Reference proteome</keyword>
<proteinExistence type="predicted"/>
<reference evidence="2 3" key="1">
    <citation type="submission" date="2014-04" db="EMBL/GenBank/DDBJ databases">
        <title>Evolutionary Origins and Diversification of the Mycorrhizal Mutualists.</title>
        <authorList>
            <consortium name="DOE Joint Genome Institute"/>
            <consortium name="Mycorrhizal Genomics Consortium"/>
            <person name="Kohler A."/>
            <person name="Kuo A."/>
            <person name="Nagy L.G."/>
            <person name="Floudas D."/>
            <person name="Copeland A."/>
            <person name="Barry K.W."/>
            <person name="Cichocki N."/>
            <person name="Veneault-Fourrey C."/>
            <person name="LaButti K."/>
            <person name="Lindquist E.A."/>
            <person name="Lipzen A."/>
            <person name="Lundell T."/>
            <person name="Morin E."/>
            <person name="Murat C."/>
            <person name="Riley R."/>
            <person name="Ohm R."/>
            <person name="Sun H."/>
            <person name="Tunlid A."/>
            <person name="Henrissat B."/>
            <person name="Grigoriev I.V."/>
            <person name="Hibbett D.S."/>
            <person name="Martin F."/>
        </authorList>
    </citation>
    <scope>NUCLEOTIDE SEQUENCE [LARGE SCALE GENOMIC DNA]</scope>
    <source>
        <strain evidence="2 3">Koide BX008</strain>
    </source>
</reference>
<dbReference type="HOGENOM" id="CLU_121997_0_0_1"/>
<dbReference type="InterPro" id="IPR041633">
    <property type="entry name" value="Polbeta"/>
</dbReference>
<protein>
    <recommendedName>
        <fullName evidence="1">Polymerase beta nucleotidyltransferase domain-containing protein</fullName>
    </recommendedName>
</protein>
<dbReference type="Pfam" id="PF18765">
    <property type="entry name" value="Polbeta"/>
    <property type="match status" value="1"/>
</dbReference>
<accession>A0A0C2XCZ0</accession>
<dbReference type="Gene3D" id="3.30.460.10">
    <property type="entry name" value="Beta Polymerase, domain 2"/>
    <property type="match status" value="1"/>
</dbReference>
<dbReference type="InterPro" id="IPR043519">
    <property type="entry name" value="NT_sf"/>
</dbReference>
<dbReference type="OrthoDB" id="3019616at2759"/>
<feature type="domain" description="Polymerase beta nucleotidyltransferase" evidence="1">
    <location>
        <begin position="43"/>
        <end position="107"/>
    </location>
</feature>
<name>A0A0C2XCZ0_AMAMK</name>
<dbReference type="CDD" id="cd05403">
    <property type="entry name" value="NT_KNTase_like"/>
    <property type="match status" value="1"/>
</dbReference>
<sequence>MMDILRRVMAILTEPVQVATSRPAAPPARRLVLSQIDILSTASSIIQNYPSITSAYLFGSYAERTARPDSDIDIVIFMPDRGWGKLEVIGGVQMDLKRALHRRIDLSVCPPDDFVEKIKKYWVQINLHA</sequence>
<gene>
    <name evidence="2" type="ORF">M378DRAFT_160733</name>
</gene>
<organism evidence="2 3">
    <name type="scientific">Amanita muscaria (strain Koide BX008)</name>
    <dbReference type="NCBI Taxonomy" id="946122"/>
    <lineage>
        <taxon>Eukaryota</taxon>
        <taxon>Fungi</taxon>
        <taxon>Dikarya</taxon>
        <taxon>Basidiomycota</taxon>
        <taxon>Agaricomycotina</taxon>
        <taxon>Agaricomycetes</taxon>
        <taxon>Agaricomycetidae</taxon>
        <taxon>Agaricales</taxon>
        <taxon>Pluteineae</taxon>
        <taxon>Amanitaceae</taxon>
        <taxon>Amanita</taxon>
    </lineage>
</organism>
<evidence type="ECO:0000313" key="2">
    <source>
        <dbReference type="EMBL" id="KIL66708.1"/>
    </source>
</evidence>